<evidence type="ECO:0000313" key="2">
    <source>
        <dbReference type="Proteomes" id="UP000254573"/>
    </source>
</evidence>
<dbReference type="EMBL" id="UGSG01000001">
    <property type="protein sequence ID" value="SUA81965.1"/>
    <property type="molecule type" value="Genomic_DNA"/>
</dbReference>
<gene>
    <name evidence="1" type="ORF">NCTC13160_04839</name>
</gene>
<reference evidence="1 2" key="1">
    <citation type="submission" date="2018-06" db="EMBL/GenBank/DDBJ databases">
        <authorList>
            <consortium name="Pathogen Informatics"/>
            <person name="Doyle S."/>
        </authorList>
    </citation>
    <scope>NUCLEOTIDE SEQUENCE [LARGE SCALE GENOMIC DNA]</scope>
    <source>
        <strain evidence="1 2">NCTC13160</strain>
    </source>
</reference>
<protein>
    <recommendedName>
        <fullName evidence="3">DUF551 domain-containing protein</fullName>
    </recommendedName>
</protein>
<name>A0A378YXT2_9BURK</name>
<dbReference type="KEGG" id="ppnm:LV28_24570"/>
<evidence type="ECO:0000313" key="1">
    <source>
        <dbReference type="EMBL" id="SUA81965.1"/>
    </source>
</evidence>
<dbReference type="Proteomes" id="UP000254573">
    <property type="component" value="Unassembled WGS sequence"/>
</dbReference>
<sequence length="304" mass="33727">MTQTFEQWAESEGLDMSVDWKGDLTSPVTAGALRGWEAAQGAGQEAIYQVRWHEGDPWVDIDSAMYATHADRMHDKRIVYAASVSPPELVAHVRKLVNGEILDSTGCPTRWEDLPDGTPIYANAAPVNGGERELGQVIDERDQFHDAAEKLADAIAKHFGVEIGEHSNLNCPWQNALDHIAQATKRAADAQQVGAARYEKVDGCKDCRHAHYYSADRWECLKANRMFDELGRPVAVPAWCPLPALTYPAKDAQQAAMTDRQIIELCKSVGVEWEGPDMCDFMGDFGRVNMAEMRAIIDAAKEKK</sequence>
<accession>A0A378YXT2</accession>
<dbReference type="RefSeq" id="WP_038620796.1">
    <property type="nucleotide sequence ID" value="NZ_CP009553.3"/>
</dbReference>
<dbReference type="OrthoDB" id="8565367at2"/>
<organism evidence="1 2">
    <name type="scientific">Pandoraea pnomenusa</name>
    <dbReference type="NCBI Taxonomy" id="93220"/>
    <lineage>
        <taxon>Bacteria</taxon>
        <taxon>Pseudomonadati</taxon>
        <taxon>Pseudomonadota</taxon>
        <taxon>Betaproteobacteria</taxon>
        <taxon>Burkholderiales</taxon>
        <taxon>Burkholderiaceae</taxon>
        <taxon>Pandoraea</taxon>
    </lineage>
</organism>
<dbReference type="AlphaFoldDB" id="A0A378YXT2"/>
<proteinExistence type="predicted"/>
<dbReference type="STRING" id="93220.A6P55_00660"/>
<evidence type="ECO:0008006" key="3">
    <source>
        <dbReference type="Google" id="ProtNLM"/>
    </source>
</evidence>